<accession>F9WI75</accession>
<dbReference type="Proteomes" id="UP000000702">
    <property type="component" value="Unassembled WGS sequence"/>
</dbReference>
<gene>
    <name evidence="2" type="ORF">TCIL3000_0_18820</name>
</gene>
<feature type="region of interest" description="Disordered" evidence="1">
    <location>
        <begin position="81"/>
        <end position="148"/>
    </location>
</feature>
<reference evidence="2 3" key="2">
    <citation type="journal article" date="2012" name="Proc. Natl. Acad. Sci. U.S.A.">
        <title>Antigenic diversity is generated by distinct evolutionary mechanisms in African trypanosome species.</title>
        <authorList>
            <person name="Jackson A.P."/>
            <person name="Berry A."/>
            <person name="Aslett M."/>
            <person name="Allison H.C."/>
            <person name="Burton P."/>
            <person name="Vavrova-Anderson J."/>
            <person name="Brown R."/>
            <person name="Browne H."/>
            <person name="Corton N."/>
            <person name="Hauser H."/>
            <person name="Gamble J."/>
            <person name="Gilderthorp R."/>
            <person name="Marcello L."/>
            <person name="McQuillan J."/>
            <person name="Otto T.D."/>
            <person name="Quail M.A."/>
            <person name="Sanders M.J."/>
            <person name="van Tonder A."/>
            <person name="Ginger M.L."/>
            <person name="Field M.C."/>
            <person name="Barry J.D."/>
            <person name="Hertz-Fowler C."/>
            <person name="Berriman M."/>
        </authorList>
    </citation>
    <scope>NUCLEOTIDE SEQUENCE [LARGE SCALE GENOMIC DNA]</scope>
    <source>
        <strain evidence="2 3">IL3000</strain>
    </source>
</reference>
<evidence type="ECO:0000313" key="2">
    <source>
        <dbReference type="EMBL" id="CCD17020.1"/>
    </source>
</evidence>
<feature type="compositionally biased region" description="Basic and acidic residues" evidence="1">
    <location>
        <begin position="81"/>
        <end position="96"/>
    </location>
</feature>
<feature type="compositionally biased region" description="Basic residues" evidence="1">
    <location>
        <begin position="97"/>
        <end position="112"/>
    </location>
</feature>
<comment type="caution">
    <text evidence="2">The sequence shown here is derived from an EMBL/GenBank/DDBJ whole genome shotgun (WGS) entry which is preliminary data.</text>
</comment>
<keyword evidence="3" id="KW-1185">Reference proteome</keyword>
<name>F9WI75_TRYCI</name>
<evidence type="ECO:0000256" key="1">
    <source>
        <dbReference type="SAM" id="MobiDB-lite"/>
    </source>
</evidence>
<proteinExistence type="predicted"/>
<dbReference type="OMA" id="QREHESY"/>
<evidence type="ECO:0000313" key="3">
    <source>
        <dbReference type="Proteomes" id="UP000000702"/>
    </source>
</evidence>
<reference evidence="3" key="1">
    <citation type="submission" date="2011-07" db="EMBL/GenBank/DDBJ databases">
        <title>Divergent evolution of antigenic variation in African trypanosomes.</title>
        <authorList>
            <person name="Jackson A.P."/>
            <person name="Berry A."/>
            <person name="Allison H.C."/>
            <person name="Burton P."/>
            <person name="Anderson J."/>
            <person name="Aslett M."/>
            <person name="Brown R."/>
            <person name="Corton N."/>
            <person name="Harris D."/>
            <person name="Hauser H."/>
            <person name="Gamble J."/>
            <person name="Gilderthorp R."/>
            <person name="McQuillan J."/>
            <person name="Quail M.A."/>
            <person name="Sanders M."/>
            <person name="Van Tonder A."/>
            <person name="Ginger M.L."/>
            <person name="Donelson J.E."/>
            <person name="Field M.C."/>
            <person name="Barry J.D."/>
            <person name="Berriman M."/>
            <person name="Hertz-Fowler C."/>
        </authorList>
    </citation>
    <scope>NUCLEOTIDE SEQUENCE [LARGE SCALE GENOMIC DNA]</scope>
    <source>
        <strain evidence="3">IL3000</strain>
    </source>
</reference>
<dbReference type="AlphaFoldDB" id="F9WI75"/>
<dbReference type="EMBL" id="CAEQ01002537">
    <property type="protein sequence ID" value="CCD17020.1"/>
    <property type="molecule type" value="Genomic_DNA"/>
</dbReference>
<protein>
    <submittedName>
        <fullName evidence="2">Uncharacterized protein</fullName>
    </submittedName>
</protein>
<sequence length="148" mass="16758">MPVLPSLTPEEKAARERRLQAEHDHYVNSIEAMRSLPRLRSTVAGAGGKTNEHVRLAEEREAERRQRLQIDAERLMEKVRQEKEHQAKVEALESRQQKKRGRANKRKMRKAKYRLEGGKAECVVSEGSDAGSIESGSEGNIVKDETGD</sequence>
<organism evidence="2 3">
    <name type="scientific">Trypanosoma congolense (strain IL3000)</name>
    <dbReference type="NCBI Taxonomy" id="1068625"/>
    <lineage>
        <taxon>Eukaryota</taxon>
        <taxon>Discoba</taxon>
        <taxon>Euglenozoa</taxon>
        <taxon>Kinetoplastea</taxon>
        <taxon>Metakinetoplastina</taxon>
        <taxon>Trypanosomatida</taxon>
        <taxon>Trypanosomatidae</taxon>
        <taxon>Trypanosoma</taxon>
        <taxon>Nannomonas</taxon>
    </lineage>
</organism>